<comment type="catalytic activity">
    <reaction evidence="2">
        <text>beta-D-GlcNAc-(1-&gt;4)-Mur2Ac(oyl-L-Ala-gamma-D-Glu-L-Lys-D-Ala-D-Ala)-di-trans,octa-cis-undecaprenyl diphosphate + L-glutamine + ATP + H2O = beta-D-GlcNAc-(1-&gt;4)-Mur2Ac(oyl-L-Ala-D-isoglutaminyl-L-Lys-D-Ala-D-Ala)-di-trans,octa-cis-undecaprenyl diphosphate + L-glutamate + ADP + phosphate + H(+)</text>
        <dbReference type="Rhea" id="RHEA:57928"/>
        <dbReference type="ChEBI" id="CHEBI:15377"/>
        <dbReference type="ChEBI" id="CHEBI:15378"/>
        <dbReference type="ChEBI" id="CHEBI:29985"/>
        <dbReference type="ChEBI" id="CHEBI:30616"/>
        <dbReference type="ChEBI" id="CHEBI:43474"/>
        <dbReference type="ChEBI" id="CHEBI:58359"/>
        <dbReference type="ChEBI" id="CHEBI:60033"/>
        <dbReference type="ChEBI" id="CHEBI:62233"/>
        <dbReference type="ChEBI" id="CHEBI:456216"/>
        <dbReference type="EC" id="6.3.5.13"/>
    </reaction>
</comment>
<keyword evidence="2" id="KW-0573">Peptidoglycan synthesis</keyword>
<dbReference type="Proteomes" id="UP000242972">
    <property type="component" value="Unassembled WGS sequence"/>
</dbReference>
<dbReference type="PANTHER" id="PTHR21343:SF9">
    <property type="entry name" value="LIPID II ISOGLUTAMINYL SYNTHASE (GLUTAMINE-HYDROLYZING) SUBUNIT GATD"/>
    <property type="match status" value="1"/>
</dbReference>
<proteinExistence type="inferred from homology"/>
<keyword evidence="4" id="KW-0808">Transferase</keyword>
<dbReference type="Gene3D" id="3.40.50.880">
    <property type="match status" value="1"/>
</dbReference>
<dbReference type="InterPro" id="IPR043702">
    <property type="entry name" value="Lipid_II_synth_GatD"/>
</dbReference>
<dbReference type="EC" id="6.3.5.13" evidence="2"/>
<dbReference type="HAMAP" id="MF_02213">
    <property type="entry name" value="Lipid_II_synth_GatD"/>
    <property type="match status" value="1"/>
</dbReference>
<dbReference type="InterPro" id="IPR011698">
    <property type="entry name" value="GATase_3"/>
</dbReference>
<dbReference type="Pfam" id="PF07685">
    <property type="entry name" value="GATase_3"/>
    <property type="match status" value="1"/>
</dbReference>
<dbReference type="InterPro" id="IPR033949">
    <property type="entry name" value="CobQ_GATase1"/>
</dbReference>
<dbReference type="SUPFAM" id="SSF52317">
    <property type="entry name" value="Class I glutamine amidotransferase-like"/>
    <property type="match status" value="1"/>
</dbReference>
<dbReference type="EC" id="3.5.1.2" evidence="2"/>
<comment type="function">
    <text evidence="2">The lipid II isoglutaminyl synthase complex catalyzes the formation of alpha-D-isoglutamine in the cell wall lipid II stem peptide. The GatD subunit catalyzes the hydrolysis of glutamine to glutamate and ammonia. The resulting ammonia molecule is channeled to the active site of MurT.</text>
</comment>
<evidence type="ECO:0000259" key="3">
    <source>
        <dbReference type="Pfam" id="PF07685"/>
    </source>
</evidence>
<reference evidence="4 5" key="1">
    <citation type="journal article" date="2014" name="BMC Genomics">
        <title>Comparison of environmental and isolate Sulfobacillus genomes reveals diverse carbon, sulfur, nitrogen, and hydrogen metabolisms.</title>
        <authorList>
            <person name="Justice N.B."/>
            <person name="Norman A."/>
            <person name="Brown C.T."/>
            <person name="Singh A."/>
            <person name="Thomas B.C."/>
            <person name="Banfield J.F."/>
        </authorList>
    </citation>
    <scope>NUCLEOTIDE SEQUENCE [LARGE SCALE GENOMIC DNA]</scope>
    <source>
        <strain evidence="4">AMDSBA4</strain>
    </source>
</reference>
<comment type="similarity">
    <text evidence="2">Belongs to the CobB/CobQ family. GatD subfamily.</text>
</comment>
<evidence type="ECO:0000256" key="1">
    <source>
        <dbReference type="ARBA" id="ARBA00022962"/>
    </source>
</evidence>
<dbReference type="GO" id="GO:0009236">
    <property type="term" value="P:cobalamin biosynthetic process"/>
    <property type="evidence" value="ECO:0007669"/>
    <property type="project" value="InterPro"/>
</dbReference>
<dbReference type="GO" id="GO:0008360">
    <property type="term" value="P:regulation of cell shape"/>
    <property type="evidence" value="ECO:0007669"/>
    <property type="project" value="UniProtKB-KW"/>
</dbReference>
<dbReference type="InterPro" id="IPR029062">
    <property type="entry name" value="Class_I_gatase-like"/>
</dbReference>
<name>A0A2T2X0N4_9FIRM</name>
<keyword evidence="2" id="KW-0378">Hydrolase</keyword>
<evidence type="ECO:0000256" key="2">
    <source>
        <dbReference type="HAMAP-Rule" id="MF_02213"/>
    </source>
</evidence>
<dbReference type="PROSITE" id="PS51274">
    <property type="entry name" value="GATASE_COBBQ"/>
    <property type="match status" value="1"/>
</dbReference>
<dbReference type="GO" id="GO:0140282">
    <property type="term" value="F:carbon-nitrogen ligase activity on lipid II"/>
    <property type="evidence" value="ECO:0007669"/>
    <property type="project" value="UniProtKB-UniRule"/>
</dbReference>
<keyword evidence="1 2" id="KW-0315">Glutamine amidotransferase</keyword>
<keyword evidence="2" id="KW-0436">Ligase</keyword>
<dbReference type="GO" id="GO:0016740">
    <property type="term" value="F:transferase activity"/>
    <property type="evidence" value="ECO:0007669"/>
    <property type="project" value="UniProtKB-KW"/>
</dbReference>
<dbReference type="AlphaFoldDB" id="A0A2T2X0N4"/>
<dbReference type="UniPathway" id="UPA00219"/>
<dbReference type="GO" id="GO:0071555">
    <property type="term" value="P:cell wall organization"/>
    <property type="evidence" value="ECO:0007669"/>
    <property type="project" value="UniProtKB-KW"/>
</dbReference>
<comment type="subunit">
    <text evidence="2">Forms a heterodimer with MurT.</text>
</comment>
<evidence type="ECO:0000313" key="5">
    <source>
        <dbReference type="Proteomes" id="UP000242972"/>
    </source>
</evidence>
<keyword evidence="2" id="KW-0133">Cell shape</keyword>
<keyword evidence="2" id="KW-0961">Cell wall biogenesis/degradation</keyword>
<dbReference type="GO" id="GO:0009252">
    <property type="term" value="P:peptidoglycan biosynthetic process"/>
    <property type="evidence" value="ECO:0007669"/>
    <property type="project" value="UniProtKB-UniRule"/>
</dbReference>
<gene>
    <name evidence="2" type="primary">gatD</name>
    <name evidence="4" type="ORF">C7B46_19165</name>
</gene>
<feature type="active site" description="Nucleophile" evidence="2">
    <location>
        <position position="81"/>
    </location>
</feature>
<accession>A0A2T2X0N4</accession>
<comment type="catalytic activity">
    <reaction evidence="2">
        <text>L-glutamine + H2O = L-glutamate + NH4(+)</text>
        <dbReference type="Rhea" id="RHEA:15889"/>
        <dbReference type="ChEBI" id="CHEBI:15377"/>
        <dbReference type="ChEBI" id="CHEBI:28938"/>
        <dbReference type="ChEBI" id="CHEBI:29985"/>
        <dbReference type="ChEBI" id="CHEBI:58359"/>
        <dbReference type="EC" id="3.5.1.2"/>
    </reaction>
</comment>
<evidence type="ECO:0000313" key="4">
    <source>
        <dbReference type="EMBL" id="PSR28047.1"/>
    </source>
</evidence>
<comment type="pathway">
    <text evidence="2">Cell wall biogenesis; peptidoglycan biosynthesis.</text>
</comment>
<sequence length="227" mass="24744">MNLYGDRGNVIALVHRGACRGITVDVISGAPNSKIPWEEIDLVFIGGGEDSHQSRIAEDFLHRSQELTQRLDDGIPMLAICGGYQLLGHYYRTVEGKKLPGVGYLDVTTEPGRPRAIGDVVCETQLAVTPRTLVGFENHGGRTFLGTEAIPLATVLRGQGNNGQDHTEGTIKNHTIGTYLHGSLLPKNPHLTDLLLSWAVDPTGATQLEPIDMQLELKAHEVILERK</sequence>
<dbReference type="EMBL" id="PXYW01000101">
    <property type="protein sequence ID" value="PSR28047.1"/>
    <property type="molecule type" value="Genomic_DNA"/>
</dbReference>
<feature type="domain" description="CobB/CobQ-like glutamine amidotransferase" evidence="3">
    <location>
        <begin position="2"/>
        <end position="188"/>
    </location>
</feature>
<protein>
    <recommendedName>
        <fullName evidence="2">Lipid II isoglutaminyl synthase (glutamine-hydrolyzing) subunit GatD</fullName>
        <ecNumber evidence="2">6.3.5.13</ecNumber>
    </recommendedName>
    <alternativeName>
        <fullName evidence="2">Lipid II isoglutaminyl synthase glutaminase subunit</fullName>
        <ecNumber evidence="2">3.5.1.2</ecNumber>
    </alternativeName>
</protein>
<feature type="active site" evidence="2">
    <location>
        <position position="181"/>
    </location>
</feature>
<dbReference type="PANTHER" id="PTHR21343">
    <property type="entry name" value="DETHIOBIOTIN SYNTHETASE"/>
    <property type="match status" value="1"/>
</dbReference>
<organism evidence="4 5">
    <name type="scientific">Sulfobacillus benefaciens</name>
    <dbReference type="NCBI Taxonomy" id="453960"/>
    <lineage>
        <taxon>Bacteria</taxon>
        <taxon>Bacillati</taxon>
        <taxon>Bacillota</taxon>
        <taxon>Clostridia</taxon>
        <taxon>Eubacteriales</taxon>
        <taxon>Clostridiales Family XVII. Incertae Sedis</taxon>
        <taxon>Sulfobacillus</taxon>
    </lineage>
</organism>
<feature type="binding site" evidence="2">
    <location>
        <position position="115"/>
    </location>
    <ligand>
        <name>substrate</name>
    </ligand>
</feature>
<dbReference type="CDD" id="cd01750">
    <property type="entry name" value="GATase1_CobQ"/>
    <property type="match status" value="1"/>
</dbReference>
<dbReference type="GO" id="GO:0004359">
    <property type="term" value="F:glutaminase activity"/>
    <property type="evidence" value="ECO:0007669"/>
    <property type="project" value="UniProtKB-UniRule"/>
</dbReference>
<comment type="caution">
    <text evidence="4">The sequence shown here is derived from an EMBL/GenBank/DDBJ whole genome shotgun (WGS) entry which is preliminary data.</text>
</comment>